<evidence type="ECO:0000313" key="1">
    <source>
        <dbReference type="EMBL" id="SVB56546.1"/>
    </source>
</evidence>
<sequence length="114" mass="12847">MPSQIKTSDSPRRLGTLTATQFRIDQSARLKHNPLVAEDVLTAALARVLINPTFRRHTGDARQSLPVPFAHSDNRLRHRSLTLLHILDMYHEGSVSPPLILRHDRDAVDLPGYP</sequence>
<organism evidence="1">
    <name type="scientific">marine metagenome</name>
    <dbReference type="NCBI Taxonomy" id="408172"/>
    <lineage>
        <taxon>unclassified sequences</taxon>
        <taxon>metagenomes</taxon>
        <taxon>ecological metagenomes</taxon>
    </lineage>
</organism>
<gene>
    <name evidence="1" type="ORF">METZ01_LOCUS209400</name>
</gene>
<protein>
    <submittedName>
        <fullName evidence="1">Uncharacterized protein</fullName>
    </submittedName>
</protein>
<reference evidence="1" key="1">
    <citation type="submission" date="2018-05" db="EMBL/GenBank/DDBJ databases">
        <authorList>
            <person name="Lanie J.A."/>
            <person name="Ng W.-L."/>
            <person name="Kazmierczak K.M."/>
            <person name="Andrzejewski T.M."/>
            <person name="Davidsen T.M."/>
            <person name="Wayne K.J."/>
            <person name="Tettelin H."/>
            <person name="Glass J.I."/>
            <person name="Rusch D."/>
            <person name="Podicherti R."/>
            <person name="Tsui H.-C.T."/>
            <person name="Winkler M.E."/>
        </authorList>
    </citation>
    <scope>NUCLEOTIDE SEQUENCE</scope>
</reference>
<accession>A0A382F0L1</accession>
<dbReference type="AlphaFoldDB" id="A0A382F0L1"/>
<dbReference type="EMBL" id="UINC01047362">
    <property type="protein sequence ID" value="SVB56546.1"/>
    <property type="molecule type" value="Genomic_DNA"/>
</dbReference>
<name>A0A382F0L1_9ZZZZ</name>
<proteinExistence type="predicted"/>